<evidence type="ECO:0000313" key="4">
    <source>
        <dbReference type="Proteomes" id="UP000266861"/>
    </source>
</evidence>
<keyword evidence="4" id="KW-1185">Reference proteome</keyword>
<protein>
    <recommendedName>
        <fullName evidence="5">Bola-like protein</fullName>
    </recommendedName>
</protein>
<name>A0A397HW28_9GLOM</name>
<dbReference type="Proteomes" id="UP000266861">
    <property type="component" value="Unassembled WGS sequence"/>
</dbReference>
<dbReference type="Gene3D" id="3.30.300.90">
    <property type="entry name" value="BolA-like"/>
    <property type="match status" value="1"/>
</dbReference>
<sequence>MSPPVYLKLLFRNSIISQTSSFFSSPRTLPTIITHNTNATNFNIFPKSINISKRTYTSTNINSDNDIIIEQLTEGEKYLYEKLSKKFSPTKLHVQDISGGCGSMYSIEISSNQFKGLPIIKQHRMVNELLQEDIKKMHGLQLKTSHS</sequence>
<dbReference type="AlphaFoldDB" id="A0A397HW28"/>
<dbReference type="InterPro" id="IPR036065">
    <property type="entry name" value="BolA-like_sf"/>
</dbReference>
<reference evidence="3 4" key="1">
    <citation type="submission" date="2018-08" db="EMBL/GenBank/DDBJ databases">
        <title>Genome and evolution of the arbuscular mycorrhizal fungus Diversispora epigaea (formerly Glomus versiforme) and its bacterial endosymbionts.</title>
        <authorList>
            <person name="Sun X."/>
            <person name="Fei Z."/>
            <person name="Harrison M."/>
        </authorList>
    </citation>
    <scope>NUCLEOTIDE SEQUENCE [LARGE SCALE GENOMIC DNA]</scope>
    <source>
        <strain evidence="3 4">IT104</strain>
    </source>
</reference>
<dbReference type="EMBL" id="PQFF01000277">
    <property type="protein sequence ID" value="RHZ67007.1"/>
    <property type="molecule type" value="Genomic_DNA"/>
</dbReference>
<comment type="similarity">
    <text evidence="1 2">Belongs to the BolA/IbaG family.</text>
</comment>
<dbReference type="GO" id="GO:0005759">
    <property type="term" value="C:mitochondrial matrix"/>
    <property type="evidence" value="ECO:0007669"/>
    <property type="project" value="TreeGrafter"/>
</dbReference>
<dbReference type="SUPFAM" id="SSF82657">
    <property type="entry name" value="BolA-like"/>
    <property type="match status" value="1"/>
</dbReference>
<dbReference type="InterPro" id="IPR002634">
    <property type="entry name" value="BolA"/>
</dbReference>
<evidence type="ECO:0000313" key="3">
    <source>
        <dbReference type="EMBL" id="RHZ67007.1"/>
    </source>
</evidence>
<gene>
    <name evidence="3" type="ORF">Glove_303g102</name>
</gene>
<accession>A0A397HW28</accession>
<dbReference type="InterPro" id="IPR052275">
    <property type="entry name" value="Mt_Fe-S_assembly_factor"/>
</dbReference>
<comment type="caution">
    <text evidence="3">The sequence shown here is derived from an EMBL/GenBank/DDBJ whole genome shotgun (WGS) entry which is preliminary data.</text>
</comment>
<dbReference type="OrthoDB" id="203381at2759"/>
<proteinExistence type="inferred from homology"/>
<dbReference type="PANTHER" id="PTHR46188">
    <property type="entry name" value="BOLA-LIKE PROTEIN 3"/>
    <property type="match status" value="1"/>
</dbReference>
<evidence type="ECO:0000256" key="2">
    <source>
        <dbReference type="RuleBase" id="RU003860"/>
    </source>
</evidence>
<organism evidence="3 4">
    <name type="scientific">Diversispora epigaea</name>
    <dbReference type="NCBI Taxonomy" id="1348612"/>
    <lineage>
        <taxon>Eukaryota</taxon>
        <taxon>Fungi</taxon>
        <taxon>Fungi incertae sedis</taxon>
        <taxon>Mucoromycota</taxon>
        <taxon>Glomeromycotina</taxon>
        <taxon>Glomeromycetes</taxon>
        <taxon>Diversisporales</taxon>
        <taxon>Diversisporaceae</taxon>
        <taxon>Diversispora</taxon>
    </lineage>
</organism>
<evidence type="ECO:0008006" key="5">
    <source>
        <dbReference type="Google" id="ProtNLM"/>
    </source>
</evidence>
<dbReference type="PANTHER" id="PTHR46188:SF1">
    <property type="entry name" value="BOLA-LIKE PROTEIN 3"/>
    <property type="match status" value="1"/>
</dbReference>
<evidence type="ECO:0000256" key="1">
    <source>
        <dbReference type="ARBA" id="ARBA00005578"/>
    </source>
</evidence>
<dbReference type="STRING" id="1348612.A0A397HW28"/>
<dbReference type="Pfam" id="PF01722">
    <property type="entry name" value="BolA"/>
    <property type="match status" value="1"/>
</dbReference>